<dbReference type="InterPro" id="IPR005467">
    <property type="entry name" value="His_kinase_dom"/>
</dbReference>
<dbReference type="SUPFAM" id="SSF55781">
    <property type="entry name" value="GAF domain-like"/>
    <property type="match status" value="1"/>
</dbReference>
<dbReference type="RefSeq" id="WP_087318077.1">
    <property type="nucleotide sequence ID" value="NZ_JABFIB010000001.1"/>
</dbReference>
<sequence length="810" mass="94063">MKEQTNYDYEKYVQIAQMAKMGWWESDLKNKEYICSDFIVDLLGLESNRISFTEFHQRIREDHRLRLKNEYMSLSYLETYEQMFPIRAKDGEIWVYSKINFQKPDEEGYRNMTGLLQYIDRPIDTTDGNIDFFQVNNLLYQQTNISYSLLAFLQCDDVTQVVNKTLGDLLHQFLGDRIYIFEINRKEQRQDCTYEVTAEGISKEQEFLSNIPWDPSTWWNHQIAERRAIILNTLDDMPEEAAEYRQTLEMQDIKSLMVVPLISKEEVWGYMGIDMVRTQRSWSNVDYQCFSSLANIISICIELRKSELQAKEDRLALDNSEKILRNIYKNLPAGVELYDKDGYLVDINDKELEIFGLSDKHEALGVNLFDNPNIPLEVKERLRAKEDVNFSINYDFSKINQYVDSRRNGIINLTTKVTALYDSQNRFINYLFINIDTTETTNAYTKIQEFENLFLLIGDYAKVGFAHFNVLTRDGYAQDTWYRNLGEKEGTPMPQVIGVYTHVVPEDQAVLKNFVREVKEGKATSLRKEVRVCRENGKYTWTSINVMVRDYRPQDGIIEMLCINYDITPLKETEQKLIIARDKAEELDRLKSAFLANMSHEIRTPLNAIVGFSSLLAETDSRSERQEYIKIVQENNELLLQLISDILDLSKIEAGTFNFVYTNVDVNETCSEIIKSMGMKVGKGVELILEEPFPECYIYTDKNRFTQVISNFINNALKFTQQGSITLGYEQVSHQKIKFYVRDTGMGIPEEKQKSVFERFVKLNTFVQGTGLGLSICKSIVSQMGGEIGVDSTEGVGSCFWFTHPYHAAD</sequence>
<dbReference type="EMBL" id="WDED01000070">
    <property type="protein sequence ID" value="KAB6138933.1"/>
    <property type="molecule type" value="Genomic_DNA"/>
</dbReference>
<dbReference type="Pfam" id="PF02518">
    <property type="entry name" value="HATPase_c"/>
    <property type="match status" value="1"/>
</dbReference>
<dbReference type="InterPro" id="IPR004358">
    <property type="entry name" value="Sig_transdc_His_kin-like_C"/>
</dbReference>
<keyword evidence="3" id="KW-0597">Phosphoprotein</keyword>
<comment type="catalytic activity">
    <reaction evidence="1">
        <text>ATP + protein L-histidine = ADP + protein N-phospho-L-histidine.</text>
        <dbReference type="EC" id="2.7.13.3"/>
    </reaction>
</comment>
<dbReference type="PROSITE" id="PS50113">
    <property type="entry name" value="PAC"/>
    <property type="match status" value="1"/>
</dbReference>
<evidence type="ECO:0000313" key="14">
    <source>
        <dbReference type="Proteomes" id="UP000196036"/>
    </source>
</evidence>
<keyword evidence="4" id="KW-0808">Transferase</keyword>
<reference evidence="14" key="1">
    <citation type="submission" date="2017-04" db="EMBL/GenBank/DDBJ databases">
        <title>Function of individual gut microbiota members based on whole genome sequencing of pure cultures obtained from chicken caecum.</title>
        <authorList>
            <person name="Medvecky M."/>
            <person name="Cejkova D."/>
            <person name="Polansky O."/>
            <person name="Karasova D."/>
            <person name="Kubasova T."/>
            <person name="Cizek A."/>
            <person name="Rychlik I."/>
        </authorList>
    </citation>
    <scope>NUCLEOTIDE SEQUENCE [LARGE SCALE GENOMIC DNA]</scope>
    <source>
        <strain evidence="14">An109</strain>
    </source>
</reference>
<evidence type="ECO:0000256" key="8">
    <source>
        <dbReference type="ARBA" id="ARBA00023012"/>
    </source>
</evidence>
<feature type="domain" description="PAS" evidence="10">
    <location>
        <begin position="320"/>
        <end position="358"/>
    </location>
</feature>
<dbReference type="InterPro" id="IPR029016">
    <property type="entry name" value="GAF-like_dom_sf"/>
</dbReference>
<dbReference type="InterPro" id="IPR050736">
    <property type="entry name" value="Sensor_HK_Regulatory"/>
</dbReference>
<dbReference type="CDD" id="cd16922">
    <property type="entry name" value="HATPase_EvgS-ArcB-TorS-like"/>
    <property type="match status" value="1"/>
</dbReference>
<dbReference type="InterPro" id="IPR003594">
    <property type="entry name" value="HATPase_dom"/>
</dbReference>
<proteinExistence type="predicted"/>
<evidence type="ECO:0000259" key="9">
    <source>
        <dbReference type="PROSITE" id="PS50109"/>
    </source>
</evidence>
<evidence type="ECO:0000259" key="10">
    <source>
        <dbReference type="PROSITE" id="PS50112"/>
    </source>
</evidence>
<dbReference type="InterPro" id="IPR001610">
    <property type="entry name" value="PAC"/>
</dbReference>
<dbReference type="PANTHER" id="PTHR43711">
    <property type="entry name" value="TWO-COMPONENT HISTIDINE KINASE"/>
    <property type="match status" value="1"/>
</dbReference>
<reference evidence="13" key="2">
    <citation type="journal article" date="2018" name="BMC Genomics">
        <title>Whole genome sequencing and function prediction of 133 gut anaerobes isolated from chicken caecum in pure cultures.</title>
        <authorList>
            <person name="Medvecky M."/>
            <person name="Cejkova D."/>
            <person name="Polansky O."/>
            <person name="Karasova D."/>
            <person name="Kubasova T."/>
            <person name="Cizek A."/>
            <person name="Rychlik I."/>
        </authorList>
    </citation>
    <scope>NUCLEOTIDE SEQUENCE</scope>
    <source>
        <strain evidence="13">An109</strain>
    </source>
</reference>
<name>A0A1Y4VKX1_9BACE</name>
<comment type="caution">
    <text evidence="13">The sequence shown here is derived from an EMBL/GenBank/DDBJ whole genome shotgun (WGS) entry which is preliminary data.</text>
</comment>
<dbReference type="PRINTS" id="PR00344">
    <property type="entry name" value="BCTRLSENSOR"/>
</dbReference>
<dbReference type="CDD" id="cd00130">
    <property type="entry name" value="PAS"/>
    <property type="match status" value="1"/>
</dbReference>
<organism evidence="13 14">
    <name type="scientific">Bacteroides xylanisolvens</name>
    <dbReference type="NCBI Taxonomy" id="371601"/>
    <lineage>
        <taxon>Bacteria</taxon>
        <taxon>Pseudomonadati</taxon>
        <taxon>Bacteroidota</taxon>
        <taxon>Bacteroidia</taxon>
        <taxon>Bacteroidales</taxon>
        <taxon>Bacteroidaceae</taxon>
        <taxon>Bacteroides</taxon>
    </lineage>
</organism>
<reference evidence="12 15" key="3">
    <citation type="journal article" date="2019" name="Nat. Med.">
        <title>A library of human gut bacterial isolates paired with longitudinal multiomics data enables mechanistic microbiome research.</title>
        <authorList>
            <person name="Poyet M."/>
            <person name="Groussin M."/>
            <person name="Gibbons S.M."/>
            <person name="Avila-Pacheco J."/>
            <person name="Jiang X."/>
            <person name="Kearney S.M."/>
            <person name="Perrotta A.R."/>
            <person name="Berdy B."/>
            <person name="Zhao S."/>
            <person name="Lieberman T.D."/>
            <person name="Swanson P.K."/>
            <person name="Smith M."/>
            <person name="Roesemann S."/>
            <person name="Alexander J.E."/>
            <person name="Rich S.A."/>
            <person name="Livny J."/>
            <person name="Vlamakis H."/>
            <person name="Clish C."/>
            <person name="Bullock K."/>
            <person name="Deik A."/>
            <person name="Scott J."/>
            <person name="Pierce K.A."/>
            <person name="Xavier R.J."/>
            <person name="Alm E.J."/>
        </authorList>
    </citation>
    <scope>NUCLEOTIDE SEQUENCE [LARGE SCALE GENOMIC DNA]</scope>
    <source>
        <strain evidence="12 15">BIOML-A58</strain>
    </source>
</reference>
<dbReference type="PANTHER" id="PTHR43711:SF31">
    <property type="entry name" value="HISTIDINE KINASE"/>
    <property type="match status" value="1"/>
</dbReference>
<dbReference type="InterPro" id="IPR036890">
    <property type="entry name" value="HATPase_C_sf"/>
</dbReference>
<evidence type="ECO:0000256" key="3">
    <source>
        <dbReference type="ARBA" id="ARBA00022553"/>
    </source>
</evidence>
<protein>
    <recommendedName>
        <fullName evidence="2">histidine kinase</fullName>
        <ecNumber evidence="2">2.7.13.3</ecNumber>
    </recommendedName>
</protein>
<dbReference type="GO" id="GO:0005524">
    <property type="term" value="F:ATP binding"/>
    <property type="evidence" value="ECO:0007669"/>
    <property type="project" value="UniProtKB-KW"/>
</dbReference>
<dbReference type="Gene3D" id="3.30.450.20">
    <property type="entry name" value="PAS domain"/>
    <property type="match status" value="3"/>
</dbReference>
<accession>A0A1Y4VKX1</accession>
<gene>
    <name evidence="13" type="ORF">B5E52_08820</name>
    <name evidence="12" type="ORF">GA398_25095</name>
</gene>
<evidence type="ECO:0000256" key="7">
    <source>
        <dbReference type="ARBA" id="ARBA00022840"/>
    </source>
</evidence>
<dbReference type="NCBIfam" id="TIGR00229">
    <property type="entry name" value="sensory_box"/>
    <property type="match status" value="1"/>
</dbReference>
<dbReference type="SUPFAM" id="SSF55874">
    <property type="entry name" value="ATPase domain of HSP90 chaperone/DNA topoisomerase II/histidine kinase"/>
    <property type="match status" value="1"/>
</dbReference>
<evidence type="ECO:0000313" key="15">
    <source>
        <dbReference type="Proteomes" id="UP000434604"/>
    </source>
</evidence>
<feature type="domain" description="Histidine kinase" evidence="9">
    <location>
        <begin position="597"/>
        <end position="808"/>
    </location>
</feature>
<dbReference type="Gene3D" id="3.30.450.40">
    <property type="match status" value="1"/>
</dbReference>
<evidence type="ECO:0000259" key="11">
    <source>
        <dbReference type="PROSITE" id="PS50113"/>
    </source>
</evidence>
<dbReference type="PROSITE" id="PS50112">
    <property type="entry name" value="PAS"/>
    <property type="match status" value="1"/>
</dbReference>
<dbReference type="InterPro" id="IPR000014">
    <property type="entry name" value="PAS"/>
</dbReference>
<keyword evidence="5" id="KW-0547">Nucleotide-binding</keyword>
<dbReference type="InterPro" id="IPR003018">
    <property type="entry name" value="GAF"/>
</dbReference>
<dbReference type="InterPro" id="IPR035965">
    <property type="entry name" value="PAS-like_dom_sf"/>
</dbReference>
<evidence type="ECO:0000256" key="5">
    <source>
        <dbReference type="ARBA" id="ARBA00022741"/>
    </source>
</evidence>
<evidence type="ECO:0000256" key="1">
    <source>
        <dbReference type="ARBA" id="ARBA00000085"/>
    </source>
</evidence>
<dbReference type="SUPFAM" id="SSF47384">
    <property type="entry name" value="Homodimeric domain of signal transducing histidine kinase"/>
    <property type="match status" value="1"/>
</dbReference>
<evidence type="ECO:0000313" key="13">
    <source>
        <dbReference type="EMBL" id="OUQ70767.1"/>
    </source>
</evidence>
<keyword evidence="8" id="KW-0902">Two-component regulatory system</keyword>
<evidence type="ECO:0000313" key="12">
    <source>
        <dbReference type="EMBL" id="KAB6138933.1"/>
    </source>
</evidence>
<dbReference type="Proteomes" id="UP000434604">
    <property type="component" value="Unassembled WGS sequence"/>
</dbReference>
<dbReference type="SMART" id="SM00086">
    <property type="entry name" value="PAC"/>
    <property type="match status" value="2"/>
</dbReference>
<evidence type="ECO:0000256" key="2">
    <source>
        <dbReference type="ARBA" id="ARBA00012438"/>
    </source>
</evidence>
<dbReference type="SMART" id="SM00387">
    <property type="entry name" value="HATPase_c"/>
    <property type="match status" value="1"/>
</dbReference>
<dbReference type="Proteomes" id="UP000196036">
    <property type="component" value="Unassembled WGS sequence"/>
</dbReference>
<evidence type="ECO:0000256" key="6">
    <source>
        <dbReference type="ARBA" id="ARBA00022777"/>
    </source>
</evidence>
<dbReference type="FunFam" id="1.10.287.130:FF:000002">
    <property type="entry name" value="Two-component osmosensing histidine kinase"/>
    <property type="match status" value="1"/>
</dbReference>
<keyword evidence="6 13" id="KW-0418">Kinase</keyword>
<dbReference type="InterPro" id="IPR000700">
    <property type="entry name" value="PAS-assoc_C"/>
</dbReference>
<dbReference type="GO" id="GO:0000155">
    <property type="term" value="F:phosphorelay sensor kinase activity"/>
    <property type="evidence" value="ECO:0007669"/>
    <property type="project" value="InterPro"/>
</dbReference>
<evidence type="ECO:0000256" key="4">
    <source>
        <dbReference type="ARBA" id="ARBA00022679"/>
    </source>
</evidence>
<keyword evidence="7" id="KW-0067">ATP-binding</keyword>
<dbReference type="Pfam" id="PF00512">
    <property type="entry name" value="HisKA"/>
    <property type="match status" value="1"/>
</dbReference>
<dbReference type="EMBL" id="NFLW01000013">
    <property type="protein sequence ID" value="OUQ70767.1"/>
    <property type="molecule type" value="Genomic_DNA"/>
</dbReference>
<dbReference type="SMART" id="SM00388">
    <property type="entry name" value="HisKA"/>
    <property type="match status" value="1"/>
</dbReference>
<dbReference type="EC" id="2.7.13.3" evidence="2"/>
<dbReference type="Gene3D" id="3.30.565.10">
    <property type="entry name" value="Histidine kinase-like ATPase, C-terminal domain"/>
    <property type="match status" value="1"/>
</dbReference>
<dbReference type="InterPro" id="IPR036097">
    <property type="entry name" value="HisK_dim/P_sf"/>
</dbReference>
<dbReference type="PROSITE" id="PS50109">
    <property type="entry name" value="HIS_KIN"/>
    <property type="match status" value="1"/>
</dbReference>
<dbReference type="AlphaFoldDB" id="A0A1Y4VKX1"/>
<dbReference type="Gene3D" id="1.10.287.130">
    <property type="match status" value="1"/>
</dbReference>
<dbReference type="CDD" id="cd00082">
    <property type="entry name" value="HisKA"/>
    <property type="match status" value="1"/>
</dbReference>
<feature type="domain" description="PAC" evidence="11">
    <location>
        <begin position="526"/>
        <end position="579"/>
    </location>
</feature>
<dbReference type="SMART" id="SM00065">
    <property type="entry name" value="GAF"/>
    <property type="match status" value="1"/>
</dbReference>
<dbReference type="InterPro" id="IPR003661">
    <property type="entry name" value="HisK_dim/P_dom"/>
</dbReference>
<dbReference type="Pfam" id="PF01590">
    <property type="entry name" value="GAF"/>
    <property type="match status" value="1"/>
</dbReference>
<dbReference type="SUPFAM" id="SSF55785">
    <property type="entry name" value="PYP-like sensor domain (PAS domain)"/>
    <property type="match status" value="2"/>
</dbReference>
<dbReference type="FunFam" id="3.30.565.10:FF:000006">
    <property type="entry name" value="Sensor histidine kinase WalK"/>
    <property type="match status" value="1"/>
</dbReference>